<gene>
    <name evidence="1" type="ORF">DBZ36_15485</name>
</gene>
<dbReference type="EMBL" id="RAQO01000008">
    <property type="protein sequence ID" value="RKF15777.1"/>
    <property type="molecule type" value="Genomic_DNA"/>
</dbReference>
<dbReference type="RefSeq" id="WP_120355863.1">
    <property type="nucleotide sequence ID" value="NZ_RAQO01000008.1"/>
</dbReference>
<protein>
    <submittedName>
        <fullName evidence="1">SDR family NAD(P)-dependent oxidoreductase</fullName>
    </submittedName>
</protein>
<organism evidence="1 2">
    <name type="scientific">Alginatibacterium sediminis</name>
    <dbReference type="NCBI Taxonomy" id="2164068"/>
    <lineage>
        <taxon>Bacteria</taxon>
        <taxon>Pseudomonadati</taxon>
        <taxon>Pseudomonadota</taxon>
        <taxon>Gammaproteobacteria</taxon>
        <taxon>Alteromonadales</taxon>
        <taxon>Alteromonadaceae</taxon>
        <taxon>Alginatibacterium</taxon>
    </lineage>
</organism>
<evidence type="ECO:0000313" key="1">
    <source>
        <dbReference type="EMBL" id="RKF15777.1"/>
    </source>
</evidence>
<dbReference type="Proteomes" id="UP000286482">
    <property type="component" value="Unassembled WGS sequence"/>
</dbReference>
<accession>A0A420E8S0</accession>
<dbReference type="GO" id="GO:0005737">
    <property type="term" value="C:cytoplasm"/>
    <property type="evidence" value="ECO:0007669"/>
    <property type="project" value="TreeGrafter"/>
</dbReference>
<evidence type="ECO:0000313" key="2">
    <source>
        <dbReference type="Proteomes" id="UP000286482"/>
    </source>
</evidence>
<dbReference type="Gene3D" id="3.40.50.720">
    <property type="entry name" value="NAD(P)-binding Rossmann-like Domain"/>
    <property type="match status" value="1"/>
</dbReference>
<dbReference type="AlphaFoldDB" id="A0A420E8S0"/>
<name>A0A420E8S0_9ALTE</name>
<dbReference type="InterPro" id="IPR036291">
    <property type="entry name" value="NAD(P)-bd_dom_sf"/>
</dbReference>
<reference evidence="1 2" key="1">
    <citation type="submission" date="2018-09" db="EMBL/GenBank/DDBJ databases">
        <authorList>
            <person name="Wang Z."/>
        </authorList>
    </citation>
    <scope>NUCLEOTIDE SEQUENCE [LARGE SCALE GENOMIC DNA]</scope>
    <source>
        <strain evidence="1 2">ALS 81</strain>
    </source>
</reference>
<dbReference type="InterPro" id="IPR051783">
    <property type="entry name" value="NAD(P)-dependent_oxidoreduct"/>
</dbReference>
<dbReference type="OrthoDB" id="751203at2"/>
<dbReference type="PANTHER" id="PTHR48079:SF6">
    <property type="entry name" value="NAD(P)-BINDING DOMAIN-CONTAINING PROTEIN-RELATED"/>
    <property type="match status" value="1"/>
</dbReference>
<comment type="caution">
    <text evidence="1">The sequence shown here is derived from an EMBL/GenBank/DDBJ whole genome shotgun (WGS) entry which is preliminary data.</text>
</comment>
<keyword evidence="2" id="KW-1185">Reference proteome</keyword>
<dbReference type="PANTHER" id="PTHR48079">
    <property type="entry name" value="PROTEIN YEEZ"/>
    <property type="match status" value="1"/>
</dbReference>
<proteinExistence type="predicted"/>
<dbReference type="SUPFAM" id="SSF51735">
    <property type="entry name" value="NAD(P)-binding Rossmann-fold domains"/>
    <property type="match status" value="1"/>
</dbReference>
<sequence>MTNATISIVGCGWLGLALAKELIANNYNVRGSSTTIEQLPILLEAGIDAHQLLLSPQLESSNAKRLLDCDILLINVPPGRKRNDAQFHIQQIQALLAELPKKNLPKILFISSTSVYANDVGMVTEQSPLSANTQSGIALSFIERELLPDYAGSWSVLRLSGLIGPQRKPGRFFATRALKDPDAVVNLIHRDDCIGIILALIERDVWGESWNACSDKHPNKLEFYNAAAAAMGIAPPNVDAQLHSNTKIIDNRAIKRALNYQFKYPDPIAWVEDSEKHDA</sequence>
<dbReference type="GO" id="GO:0004029">
    <property type="term" value="F:aldehyde dehydrogenase (NAD+) activity"/>
    <property type="evidence" value="ECO:0007669"/>
    <property type="project" value="TreeGrafter"/>
</dbReference>